<comment type="caution">
    <text evidence="2">The sequence shown here is derived from an EMBL/GenBank/DDBJ whole genome shotgun (WGS) entry which is preliminary data.</text>
</comment>
<proteinExistence type="predicted"/>
<feature type="transmembrane region" description="Helical" evidence="1">
    <location>
        <begin position="52"/>
        <end position="72"/>
    </location>
</feature>
<feature type="transmembrane region" description="Helical" evidence="1">
    <location>
        <begin position="77"/>
        <end position="95"/>
    </location>
</feature>
<organism evidence="2 3">
    <name type="scientific">Amycolatopsis minnesotensis</name>
    <dbReference type="NCBI Taxonomy" id="337894"/>
    <lineage>
        <taxon>Bacteria</taxon>
        <taxon>Bacillati</taxon>
        <taxon>Actinomycetota</taxon>
        <taxon>Actinomycetes</taxon>
        <taxon>Pseudonocardiales</taxon>
        <taxon>Pseudonocardiaceae</taxon>
        <taxon>Amycolatopsis</taxon>
    </lineage>
</organism>
<keyword evidence="1" id="KW-1133">Transmembrane helix</keyword>
<dbReference type="PROSITE" id="PS51257">
    <property type="entry name" value="PROKAR_LIPOPROTEIN"/>
    <property type="match status" value="1"/>
</dbReference>
<evidence type="ECO:0000256" key="1">
    <source>
        <dbReference type="SAM" id="Phobius"/>
    </source>
</evidence>
<evidence type="ECO:0000313" key="2">
    <source>
        <dbReference type="EMBL" id="GAA1963197.1"/>
    </source>
</evidence>
<keyword evidence="1" id="KW-0472">Membrane</keyword>
<gene>
    <name evidence="2" type="ORF">GCM10009754_38200</name>
</gene>
<dbReference type="Proteomes" id="UP001501116">
    <property type="component" value="Unassembled WGS sequence"/>
</dbReference>
<name>A0ABN2R4D2_9PSEU</name>
<accession>A0ABN2R4D2</accession>
<dbReference type="EMBL" id="BAAANN010000014">
    <property type="protein sequence ID" value="GAA1963197.1"/>
    <property type="molecule type" value="Genomic_DNA"/>
</dbReference>
<protein>
    <submittedName>
        <fullName evidence="2">Uncharacterized protein</fullName>
    </submittedName>
</protein>
<sequence>MVRFVLAVLFALIAVTGVVVGCSKPWQDGHHASDLALADLVTSNPSHTTPNWFASIALTLVASVVLAAMGVLARWRLLVVLGWLVCVVPVGLWALRAVDDELVIPDMQAGFTNAAMAAGALLLTALVLPRRHSRRAAPESDDDEG</sequence>
<reference evidence="2 3" key="1">
    <citation type="journal article" date="2019" name="Int. J. Syst. Evol. Microbiol.">
        <title>The Global Catalogue of Microorganisms (GCM) 10K type strain sequencing project: providing services to taxonomists for standard genome sequencing and annotation.</title>
        <authorList>
            <consortium name="The Broad Institute Genomics Platform"/>
            <consortium name="The Broad Institute Genome Sequencing Center for Infectious Disease"/>
            <person name="Wu L."/>
            <person name="Ma J."/>
        </authorList>
    </citation>
    <scope>NUCLEOTIDE SEQUENCE [LARGE SCALE GENOMIC DNA]</scope>
    <source>
        <strain evidence="2 3">JCM 14545</strain>
    </source>
</reference>
<keyword evidence="1" id="KW-0812">Transmembrane</keyword>
<dbReference type="RefSeq" id="WP_344420094.1">
    <property type="nucleotide sequence ID" value="NZ_BAAANN010000014.1"/>
</dbReference>
<keyword evidence="3" id="KW-1185">Reference proteome</keyword>
<feature type="transmembrane region" description="Helical" evidence="1">
    <location>
        <begin position="107"/>
        <end position="128"/>
    </location>
</feature>
<evidence type="ECO:0000313" key="3">
    <source>
        <dbReference type="Proteomes" id="UP001501116"/>
    </source>
</evidence>